<keyword evidence="4 6" id="KW-0804">Transcription</keyword>
<dbReference type="Pfam" id="PF04844">
    <property type="entry name" value="Ovate"/>
    <property type="match status" value="1"/>
</dbReference>
<dbReference type="PANTHER" id="PTHR33057:SF17">
    <property type="entry name" value="TRANSCRIPTION REPRESSOR OFP8"/>
    <property type="match status" value="1"/>
</dbReference>
<dbReference type="STRING" id="29655.A0A0K9NKV5"/>
<evidence type="ECO:0000256" key="2">
    <source>
        <dbReference type="ARBA" id="ARBA00022491"/>
    </source>
</evidence>
<organism evidence="9 10">
    <name type="scientific">Zostera marina</name>
    <name type="common">Eelgrass</name>
    <dbReference type="NCBI Taxonomy" id="29655"/>
    <lineage>
        <taxon>Eukaryota</taxon>
        <taxon>Viridiplantae</taxon>
        <taxon>Streptophyta</taxon>
        <taxon>Embryophyta</taxon>
        <taxon>Tracheophyta</taxon>
        <taxon>Spermatophyta</taxon>
        <taxon>Magnoliopsida</taxon>
        <taxon>Liliopsida</taxon>
        <taxon>Zosteraceae</taxon>
        <taxon>Zostera</taxon>
    </lineage>
</organism>
<evidence type="ECO:0000256" key="5">
    <source>
        <dbReference type="ARBA" id="ARBA00023242"/>
    </source>
</evidence>
<dbReference type="EMBL" id="LFYR01002072">
    <property type="protein sequence ID" value="KMZ57409.1"/>
    <property type="molecule type" value="Genomic_DNA"/>
</dbReference>
<dbReference type="PROSITE" id="PS51754">
    <property type="entry name" value="OVATE"/>
    <property type="match status" value="1"/>
</dbReference>
<evidence type="ECO:0000256" key="1">
    <source>
        <dbReference type="ARBA" id="ARBA00004123"/>
    </source>
</evidence>
<keyword evidence="2 6" id="KW-0678">Repressor</keyword>
<proteinExistence type="predicted"/>
<gene>
    <name evidence="9" type="ORF">ZOSMA_86G00440</name>
</gene>
<evidence type="ECO:0000256" key="6">
    <source>
        <dbReference type="RuleBase" id="RU367028"/>
    </source>
</evidence>
<evidence type="ECO:0000256" key="3">
    <source>
        <dbReference type="ARBA" id="ARBA00023015"/>
    </source>
</evidence>
<comment type="function">
    <text evidence="6">Transcriptional repressor that regulates multiple aspects of plant growth and development.</text>
</comment>
<evidence type="ECO:0000259" key="8">
    <source>
        <dbReference type="PROSITE" id="PS51754"/>
    </source>
</evidence>
<feature type="region of interest" description="Disordered" evidence="7">
    <location>
        <begin position="233"/>
        <end position="263"/>
    </location>
</feature>
<dbReference type="InterPro" id="IPR038933">
    <property type="entry name" value="Ovate"/>
</dbReference>
<dbReference type="AlphaFoldDB" id="A0A0K9NKV5"/>
<evidence type="ECO:0000256" key="4">
    <source>
        <dbReference type="ARBA" id="ARBA00023163"/>
    </source>
</evidence>
<feature type="domain" description="OVATE" evidence="8">
    <location>
        <begin position="380"/>
        <end position="439"/>
    </location>
</feature>
<feature type="compositionally biased region" description="Polar residues" evidence="7">
    <location>
        <begin position="284"/>
        <end position="294"/>
    </location>
</feature>
<dbReference type="OMA" id="WLKSSRW"/>
<name>A0A0K9NKV5_ZOSMR</name>
<dbReference type="PANTHER" id="PTHR33057">
    <property type="entry name" value="TRANSCRIPTION REPRESSOR OFP7-RELATED"/>
    <property type="match status" value="1"/>
</dbReference>
<dbReference type="OrthoDB" id="1928390at2759"/>
<dbReference type="GO" id="GO:0005634">
    <property type="term" value="C:nucleus"/>
    <property type="evidence" value="ECO:0007669"/>
    <property type="project" value="UniProtKB-SubCell"/>
</dbReference>
<comment type="caution">
    <text evidence="9">The sequence shown here is derived from an EMBL/GenBank/DDBJ whole genome shotgun (WGS) entry which is preliminary data.</text>
</comment>
<dbReference type="GO" id="GO:0045892">
    <property type="term" value="P:negative regulation of DNA-templated transcription"/>
    <property type="evidence" value="ECO:0007669"/>
    <property type="project" value="UniProtKB-UniRule"/>
</dbReference>
<comment type="subcellular location">
    <subcellularLocation>
        <location evidence="1 6">Nucleus</location>
    </subcellularLocation>
</comment>
<evidence type="ECO:0000313" key="9">
    <source>
        <dbReference type="EMBL" id="KMZ57409.1"/>
    </source>
</evidence>
<dbReference type="InterPro" id="IPR006458">
    <property type="entry name" value="Ovate_C"/>
</dbReference>
<feature type="region of interest" description="Disordered" evidence="7">
    <location>
        <begin position="279"/>
        <end position="302"/>
    </location>
</feature>
<evidence type="ECO:0000256" key="7">
    <source>
        <dbReference type="SAM" id="MobiDB-lite"/>
    </source>
</evidence>
<keyword evidence="3 6" id="KW-0805">Transcription regulation</keyword>
<keyword evidence="10" id="KW-1185">Reference proteome</keyword>
<dbReference type="NCBIfam" id="TIGR01568">
    <property type="entry name" value="A_thal_3678"/>
    <property type="match status" value="1"/>
</dbReference>
<evidence type="ECO:0000313" key="10">
    <source>
        <dbReference type="Proteomes" id="UP000036987"/>
    </source>
</evidence>
<sequence length="443" mass="50690">MLTKRSEQNRVVEMTYLQDGHQIPSIPINLFHTAHFFFLLFYSTLLHSPPLSLPTQTPCFRTPLQDYDKSHSYLGVCFLSAIKSAKPRHKEAYCPPRSSIIDGDTMGKMKNMHFLGFSRVLTSFRSCRSSNVGDSNSFSTPCISSPPPSPTTNQCQYSQNFPNVPVVTCSRCNCRSFSRTDVLDRKCESDVNPVEVIPAYLWRKEDKWHVVVDDLNKPSDLIVFSPQRSKIDSDDGGNLFPPLSIPKPSYRESKKATTKKKKVTKNRRFNNKKMMTKTDFRGRASTSSAETRLFSSDEDEDREFEEEYEFEDHETPIYSSNSLSTVADDHRCNRNRRLSTESSSSSSMSSMLLRRMKRISLSSSSAIGGGNAKVRDSFAVMKRSNDPYSDFRRSMLEMVIEKQIYDASDLEDLLRCFLSLNKDEHHETIIRAFSNVRDGFFRS</sequence>
<reference evidence="10" key="1">
    <citation type="journal article" date="2016" name="Nature">
        <title>The genome of the seagrass Zostera marina reveals angiosperm adaptation to the sea.</title>
        <authorList>
            <person name="Olsen J.L."/>
            <person name="Rouze P."/>
            <person name="Verhelst B."/>
            <person name="Lin Y.-C."/>
            <person name="Bayer T."/>
            <person name="Collen J."/>
            <person name="Dattolo E."/>
            <person name="De Paoli E."/>
            <person name="Dittami S."/>
            <person name="Maumus F."/>
            <person name="Michel G."/>
            <person name="Kersting A."/>
            <person name="Lauritano C."/>
            <person name="Lohaus R."/>
            <person name="Toepel M."/>
            <person name="Tonon T."/>
            <person name="Vanneste K."/>
            <person name="Amirebrahimi M."/>
            <person name="Brakel J."/>
            <person name="Bostroem C."/>
            <person name="Chovatia M."/>
            <person name="Grimwood J."/>
            <person name="Jenkins J.W."/>
            <person name="Jueterbock A."/>
            <person name="Mraz A."/>
            <person name="Stam W.T."/>
            <person name="Tice H."/>
            <person name="Bornberg-Bauer E."/>
            <person name="Green P.J."/>
            <person name="Pearson G.A."/>
            <person name="Procaccini G."/>
            <person name="Duarte C.M."/>
            <person name="Schmutz J."/>
            <person name="Reusch T.B.H."/>
            <person name="Van de Peer Y."/>
        </authorList>
    </citation>
    <scope>NUCLEOTIDE SEQUENCE [LARGE SCALE GENOMIC DNA]</scope>
    <source>
        <strain evidence="10">cv. Finnish</strain>
    </source>
</reference>
<accession>A0A0K9NKV5</accession>
<protein>
    <recommendedName>
        <fullName evidence="6">Transcription repressor</fullName>
    </recommendedName>
    <alternativeName>
        <fullName evidence="6">Ovate family protein</fullName>
    </alternativeName>
</protein>
<dbReference type="Proteomes" id="UP000036987">
    <property type="component" value="Unassembled WGS sequence"/>
</dbReference>
<keyword evidence="5 6" id="KW-0539">Nucleus</keyword>